<dbReference type="Gene3D" id="1.20.1050.10">
    <property type="match status" value="1"/>
</dbReference>
<keyword evidence="6" id="KW-1185">Reference proteome</keyword>
<sequence>MPNFESESRSTTPAVTVNGFSDDNPQFTLYAHHTGPNGFKVAEVLSELSLTYCFIQLEFGSGKNGMKTPDYERINPNGRIPAIVDHGNNDLIIWESGAIILYLVKKYDTPGYRLWAESVEDQSKIETWAMWFLHYHSEIVPSAQERYIAETRRVLAIVEKQLLQPGSNGWLVLGRITVADIAFLHWYLHTHRVGIYIEDEYPTVWGWIEKMKKRPGVQKGMKGARFPVREAGEGGTS</sequence>
<evidence type="ECO:0000256" key="1">
    <source>
        <dbReference type="ARBA" id="ARBA00007409"/>
    </source>
</evidence>
<dbReference type="SFLD" id="SFLDG00358">
    <property type="entry name" value="Main_(cytGST)"/>
    <property type="match status" value="1"/>
</dbReference>
<dbReference type="CDD" id="cd03048">
    <property type="entry name" value="GST_N_Ure2p_like"/>
    <property type="match status" value="1"/>
</dbReference>
<name>A0ABR3GQW1_9PEZI</name>
<evidence type="ECO:0000313" key="5">
    <source>
        <dbReference type="EMBL" id="KAL0638268.1"/>
    </source>
</evidence>
<dbReference type="Gene3D" id="3.40.30.10">
    <property type="entry name" value="Glutaredoxin"/>
    <property type="match status" value="1"/>
</dbReference>
<dbReference type="InterPro" id="IPR010987">
    <property type="entry name" value="Glutathione-S-Trfase_C-like"/>
</dbReference>
<feature type="domain" description="GST C-terminal" evidence="4">
    <location>
        <begin position="109"/>
        <end position="231"/>
    </location>
</feature>
<dbReference type="PANTHER" id="PTHR44051:SF3">
    <property type="entry name" value="TRANSCRIPTIONAL REGULATOR URE2"/>
    <property type="match status" value="1"/>
</dbReference>
<evidence type="ECO:0000313" key="6">
    <source>
        <dbReference type="Proteomes" id="UP001447188"/>
    </source>
</evidence>
<dbReference type="PANTHER" id="PTHR44051">
    <property type="entry name" value="GLUTATHIONE S-TRANSFERASE-RELATED"/>
    <property type="match status" value="1"/>
</dbReference>
<dbReference type="InterPro" id="IPR036282">
    <property type="entry name" value="Glutathione-S-Trfase_C_sf"/>
</dbReference>
<accession>A0ABR3GQW1</accession>
<dbReference type="EC" id="2.5.1.18" evidence="5"/>
<keyword evidence="5" id="KW-0808">Transferase</keyword>
<dbReference type="Pfam" id="PF02798">
    <property type="entry name" value="GST_N"/>
    <property type="match status" value="1"/>
</dbReference>
<gene>
    <name evidence="5" type="primary">URE2_2</name>
    <name evidence="5" type="ORF">Q9L58_002725</name>
</gene>
<feature type="domain" description="GST N-terminal" evidence="3">
    <location>
        <begin position="25"/>
        <end position="111"/>
    </location>
</feature>
<dbReference type="InterPro" id="IPR004045">
    <property type="entry name" value="Glutathione_S-Trfase_N"/>
</dbReference>
<dbReference type="SUPFAM" id="SSF52833">
    <property type="entry name" value="Thioredoxin-like"/>
    <property type="match status" value="1"/>
</dbReference>
<evidence type="ECO:0000259" key="3">
    <source>
        <dbReference type="PROSITE" id="PS50404"/>
    </source>
</evidence>
<organism evidence="5 6">
    <name type="scientific">Discina gigas</name>
    <dbReference type="NCBI Taxonomy" id="1032678"/>
    <lineage>
        <taxon>Eukaryota</taxon>
        <taxon>Fungi</taxon>
        <taxon>Dikarya</taxon>
        <taxon>Ascomycota</taxon>
        <taxon>Pezizomycotina</taxon>
        <taxon>Pezizomycetes</taxon>
        <taxon>Pezizales</taxon>
        <taxon>Discinaceae</taxon>
        <taxon>Discina</taxon>
    </lineage>
</organism>
<evidence type="ECO:0000256" key="2">
    <source>
        <dbReference type="RuleBase" id="RU003494"/>
    </source>
</evidence>
<comment type="similarity">
    <text evidence="1 2">Belongs to the GST superfamily.</text>
</comment>
<dbReference type="PROSITE" id="PS50404">
    <property type="entry name" value="GST_NTER"/>
    <property type="match status" value="1"/>
</dbReference>
<comment type="caution">
    <text evidence="5">The sequence shown here is derived from an EMBL/GenBank/DDBJ whole genome shotgun (WGS) entry which is preliminary data.</text>
</comment>
<dbReference type="InterPro" id="IPR036249">
    <property type="entry name" value="Thioredoxin-like_sf"/>
</dbReference>
<dbReference type="GO" id="GO:0004364">
    <property type="term" value="F:glutathione transferase activity"/>
    <property type="evidence" value="ECO:0007669"/>
    <property type="project" value="UniProtKB-EC"/>
</dbReference>
<proteinExistence type="inferred from homology"/>
<dbReference type="EMBL" id="JBBBZM010000024">
    <property type="protein sequence ID" value="KAL0638268.1"/>
    <property type="molecule type" value="Genomic_DNA"/>
</dbReference>
<dbReference type="PROSITE" id="PS50405">
    <property type="entry name" value="GST_CTER"/>
    <property type="match status" value="1"/>
</dbReference>
<dbReference type="SFLD" id="SFLDS00019">
    <property type="entry name" value="Glutathione_Transferase_(cytos"/>
    <property type="match status" value="1"/>
</dbReference>
<dbReference type="InterPro" id="IPR040079">
    <property type="entry name" value="Glutathione_S-Trfase"/>
</dbReference>
<reference evidence="5 6" key="1">
    <citation type="submission" date="2024-02" db="EMBL/GenBank/DDBJ databases">
        <title>Discinaceae phylogenomics.</title>
        <authorList>
            <person name="Dirks A.C."/>
            <person name="James T.Y."/>
        </authorList>
    </citation>
    <scope>NUCLEOTIDE SEQUENCE [LARGE SCALE GENOMIC DNA]</scope>
    <source>
        <strain evidence="5 6">ACD0624</strain>
    </source>
</reference>
<evidence type="ECO:0000259" key="4">
    <source>
        <dbReference type="PROSITE" id="PS50405"/>
    </source>
</evidence>
<dbReference type="InterPro" id="IPR004046">
    <property type="entry name" value="GST_C"/>
</dbReference>
<dbReference type="Pfam" id="PF00043">
    <property type="entry name" value="GST_C"/>
    <property type="match status" value="1"/>
</dbReference>
<dbReference type="SUPFAM" id="SSF47616">
    <property type="entry name" value="GST C-terminal domain-like"/>
    <property type="match status" value="1"/>
</dbReference>
<protein>
    <submittedName>
        <fullName evidence="5">Glutathione S- transferase, nitrogen catabolite repression regulator</fullName>
        <ecNumber evidence="5">2.5.1.18</ecNumber>
    </submittedName>
</protein>
<dbReference type="Proteomes" id="UP001447188">
    <property type="component" value="Unassembled WGS sequence"/>
</dbReference>